<dbReference type="EMBL" id="AOSV01000030">
    <property type="protein sequence ID" value="EMG36400.1"/>
    <property type="molecule type" value="Genomic_DNA"/>
</dbReference>
<dbReference type="OrthoDB" id="5484550at2"/>
<dbReference type="PANTHER" id="PTHR43845">
    <property type="entry name" value="BLR5969 PROTEIN"/>
    <property type="match status" value="1"/>
</dbReference>
<dbReference type="Pfam" id="PF00501">
    <property type="entry name" value="AMP-binding"/>
    <property type="match status" value="1"/>
</dbReference>
<dbReference type="AlphaFoldDB" id="M5PQT1"/>
<sequence>MTPRTPLHAWIAQLVGVAPEALRLEHVRAWQLEALRRTLDYAVANSPYYGERLRMRGDDLCCLDDLAGLPFTTPEDLRRDPLRLLCVSQGEIERVVTMDTSGTTGRPKRLFFTSDDLERTTDFFAHGMATMVGSGGRVLLFMPGQRPGSVGDLLARGLRRIGVTCHCHGFVQDLDEAVRAIAAHGSDCLVGIPSQILAVARHGRLTGLLRPGDVGSVLLSGDPVTPALRDAIAQALGCEVFAHYGLTETGLGGGVECRAQAGAHLREADLYVEIVDPVSGQLLPAGQEGEVVLTTLSRRGMPLLRYRTGDLGRLLSEPCPCGTSLPRLAVLGRGDACVRLAHGCLEPATLDEALWPMEGLSFHEALLTHQDEADILRVALWSPMPPAHHQRLLDEARSRITETPGLRDALRDNSLRLTLVMSEDASCLPPPGKRRIRDLRPREDITLSTVV</sequence>
<proteinExistence type="predicted"/>
<dbReference type="RefSeq" id="WP_005988396.1">
    <property type="nucleotide sequence ID" value="NZ_AOSV01000030.1"/>
</dbReference>
<dbReference type="PANTHER" id="PTHR43845:SF1">
    <property type="entry name" value="BLR5969 PROTEIN"/>
    <property type="match status" value="1"/>
</dbReference>
<reference evidence="2 3" key="1">
    <citation type="journal article" date="2013" name="Genome Announc.">
        <title>Draft Genome Sequence for Desulfovibrio africanus Strain PCS.</title>
        <authorList>
            <person name="Brown S.D."/>
            <person name="Utturkar S.M."/>
            <person name="Arkin A.P."/>
            <person name="Deutschbauer A.M."/>
            <person name="Elias D.A."/>
            <person name="Hazen T.C."/>
            <person name="Chakraborty R."/>
        </authorList>
    </citation>
    <scope>NUCLEOTIDE SEQUENCE [LARGE SCALE GENOMIC DNA]</scope>
    <source>
        <strain evidence="2 3">PCS</strain>
    </source>
</reference>
<evidence type="ECO:0000259" key="1">
    <source>
        <dbReference type="Pfam" id="PF00501"/>
    </source>
</evidence>
<dbReference type="InterPro" id="IPR042099">
    <property type="entry name" value="ANL_N_sf"/>
</dbReference>
<name>M5PQT1_DESAF</name>
<evidence type="ECO:0000313" key="2">
    <source>
        <dbReference type="EMBL" id="EMG36400.1"/>
    </source>
</evidence>
<protein>
    <submittedName>
        <fullName evidence="2">Coenzyme F390 synthetase</fullName>
    </submittedName>
</protein>
<accession>M5PQT1</accession>
<dbReference type="PATRIC" id="fig|1262666.3.peg.2941"/>
<dbReference type="InterPro" id="IPR000873">
    <property type="entry name" value="AMP-dep_synth/lig_dom"/>
</dbReference>
<gene>
    <name evidence="2" type="ORF">PCS_02903</name>
</gene>
<evidence type="ECO:0000313" key="3">
    <source>
        <dbReference type="Proteomes" id="UP000011922"/>
    </source>
</evidence>
<dbReference type="Gene3D" id="3.40.50.12780">
    <property type="entry name" value="N-terminal domain of ligase-like"/>
    <property type="match status" value="1"/>
</dbReference>
<dbReference type="NCBIfam" id="NF045666">
    <property type="entry name" value="DVU1553_fam_AMP"/>
    <property type="match status" value="1"/>
</dbReference>
<dbReference type="SUPFAM" id="SSF56801">
    <property type="entry name" value="Acetyl-CoA synthetase-like"/>
    <property type="match status" value="1"/>
</dbReference>
<dbReference type="Proteomes" id="UP000011922">
    <property type="component" value="Unassembled WGS sequence"/>
</dbReference>
<feature type="domain" description="AMP-dependent synthetase/ligase" evidence="1">
    <location>
        <begin position="100"/>
        <end position="293"/>
    </location>
</feature>
<comment type="caution">
    <text evidence="2">The sequence shown here is derived from an EMBL/GenBank/DDBJ whole genome shotgun (WGS) entry which is preliminary data.</text>
</comment>
<organism evidence="2 3">
    <name type="scientific">Desulfocurvibacter africanus PCS</name>
    <dbReference type="NCBI Taxonomy" id="1262666"/>
    <lineage>
        <taxon>Bacteria</taxon>
        <taxon>Pseudomonadati</taxon>
        <taxon>Thermodesulfobacteriota</taxon>
        <taxon>Desulfovibrionia</taxon>
        <taxon>Desulfovibrionales</taxon>
        <taxon>Desulfovibrionaceae</taxon>
        <taxon>Desulfocurvibacter</taxon>
    </lineage>
</organism>